<organism evidence="1 2">
    <name type="scientific">Actinomyces respiraculi</name>
    <dbReference type="NCBI Taxonomy" id="2744574"/>
    <lineage>
        <taxon>Bacteria</taxon>
        <taxon>Bacillati</taxon>
        <taxon>Actinomycetota</taxon>
        <taxon>Actinomycetes</taxon>
        <taxon>Actinomycetales</taxon>
        <taxon>Actinomycetaceae</taxon>
        <taxon>Actinomyces</taxon>
    </lineage>
</organism>
<dbReference type="PANTHER" id="PTHR40037:SF1">
    <property type="entry name" value="PHOSPHOESTERASE SAOUHSC_00951-RELATED"/>
    <property type="match status" value="1"/>
</dbReference>
<dbReference type="Pfam" id="PF13563">
    <property type="entry name" value="2_5_RNA_ligase2"/>
    <property type="match status" value="1"/>
</dbReference>
<dbReference type="AlphaFoldDB" id="A0A7T0PX45"/>
<keyword evidence="2" id="KW-1185">Reference proteome</keyword>
<sequence>MEVPETDAHQCIVGVTVPLPQPWAAQVRTIRLGAGDPLALSIPPHVTLVPPTAVDARHLEEVRAHVARVARDTAPFLCEVGGTDSFRPVTPVAYLAVGDGAAELDALQAALRVETGPLAVDLRYPFRPHLTLAHEVDDEALDDALAAGEGIRGQFVVDCVRLDRLGDDGLWHLLDLVPLGAR</sequence>
<name>A0A7T0PX45_9ACTO</name>
<dbReference type="InterPro" id="IPR009097">
    <property type="entry name" value="Cyclic_Pdiesterase"/>
</dbReference>
<evidence type="ECO:0000313" key="1">
    <source>
        <dbReference type="EMBL" id="QPL06098.1"/>
    </source>
</evidence>
<dbReference type="InterPro" id="IPR050580">
    <property type="entry name" value="2H_phosphoesterase_YjcG-like"/>
</dbReference>
<dbReference type="EMBL" id="CP063989">
    <property type="protein sequence ID" value="QPL06098.1"/>
    <property type="molecule type" value="Genomic_DNA"/>
</dbReference>
<accession>A0A7T0PX45</accession>
<dbReference type="SUPFAM" id="SSF55144">
    <property type="entry name" value="LigT-like"/>
    <property type="match status" value="1"/>
</dbReference>
<proteinExistence type="predicted"/>
<keyword evidence="1" id="KW-0436">Ligase</keyword>
<evidence type="ECO:0000313" key="2">
    <source>
        <dbReference type="Proteomes" id="UP000594637"/>
    </source>
</evidence>
<dbReference type="Gene3D" id="3.90.1140.10">
    <property type="entry name" value="Cyclic phosphodiesterase"/>
    <property type="match status" value="1"/>
</dbReference>
<reference evidence="1 2" key="1">
    <citation type="submission" date="2020-11" db="EMBL/GenBank/DDBJ databases">
        <title>Actinomyces sp. ZJ750.</title>
        <authorList>
            <person name="Zhou J."/>
        </authorList>
    </citation>
    <scope>NUCLEOTIDE SEQUENCE [LARGE SCALE GENOMIC DNA]</scope>
    <source>
        <strain evidence="1 2">ZJ750</strain>
    </source>
</reference>
<gene>
    <name evidence="1" type="ORF">ID810_03985</name>
</gene>
<dbReference type="KEGG" id="arep:ID810_03985"/>
<dbReference type="PANTHER" id="PTHR40037">
    <property type="entry name" value="PHOSPHOESTERASE YJCG-RELATED"/>
    <property type="match status" value="1"/>
</dbReference>
<protein>
    <submittedName>
        <fullName evidence="1">2'-5' RNA ligase family protein</fullName>
    </submittedName>
</protein>
<dbReference type="RefSeq" id="WP_166855627.1">
    <property type="nucleotide sequence ID" value="NZ_CP063989.1"/>
</dbReference>
<dbReference type="GO" id="GO:0016874">
    <property type="term" value="F:ligase activity"/>
    <property type="evidence" value="ECO:0007669"/>
    <property type="project" value="UniProtKB-KW"/>
</dbReference>
<dbReference type="Proteomes" id="UP000594637">
    <property type="component" value="Chromosome"/>
</dbReference>